<dbReference type="GeneID" id="68354022"/>
<feature type="region of interest" description="Disordered" evidence="2">
    <location>
        <begin position="547"/>
        <end position="603"/>
    </location>
</feature>
<dbReference type="OrthoDB" id="2192830at2759"/>
<feature type="compositionally biased region" description="Polar residues" evidence="2">
    <location>
        <begin position="144"/>
        <end position="154"/>
    </location>
</feature>
<evidence type="ECO:0000256" key="2">
    <source>
        <dbReference type="SAM" id="MobiDB-lite"/>
    </source>
</evidence>
<sequence>MTEPRIPAKASSRLSSSALAAAGSSPGVVSSSVRSRSRRLVSSGQGQDADNLGHLENSGGVSANRFVSPPSAGRPDARPGRDDGPGTVAQFLGDSWSQGWSSVQELAGMFLPAGDDNNGTRALQSPSRSRVPARPHARAREHWSSSAGKTSNAWGPTPPLHKSRLDEVAAGSVAEREAALKAARTASVLESHDGVNGGLDVMGRHKRRNSGEDASANPQPEDCLVYIHHVQPDDTYAGLILRYKCREDVFRKANGLWSRDSIQTRKWLAIPVDACEIRGRPCVEAPSWQCSPQTDLLASTPGVHNESLSGDRTDQDDYFKRCDDAGATESKQAQSEEEPWIHVSWVQIDSFLQPVQIGRVSRQTLGYFPPRRKKSIRTVSSLSTPRQSSEIYVGPPGFAAHCSSRRQSPLGGRPQPSGRPVSFHSCRENDADDSRPAWMRRPGGVGSMGGNMRAPGPDGLPSMSIMGSDIARFGFTSETSGIVESPFEDGRDATSASRHGNGLDRAAAAVEGWLRGALAKRPSTPMIGGRARPTGLSAGHIDSDLIELADTGSEDGKLSTNDVSTAPPDPFSGASGRSDGEGSVNRRPVVTGLGSMRGRQKDD</sequence>
<feature type="compositionally biased region" description="Polar residues" evidence="2">
    <location>
        <begin position="117"/>
        <end position="128"/>
    </location>
</feature>
<accession>A0A9P8N053</accession>
<feature type="compositionally biased region" description="Low complexity" evidence="2">
    <location>
        <begin position="10"/>
        <end position="44"/>
    </location>
</feature>
<feature type="region of interest" description="Disordered" evidence="2">
    <location>
        <begin position="1"/>
        <end position="93"/>
    </location>
</feature>
<dbReference type="InterPro" id="IPR018392">
    <property type="entry name" value="LysM"/>
</dbReference>
<dbReference type="CDD" id="cd00118">
    <property type="entry name" value="LysM"/>
    <property type="match status" value="1"/>
</dbReference>
<feature type="compositionally biased region" description="Basic and acidic residues" evidence="2">
    <location>
        <begin position="425"/>
        <end position="435"/>
    </location>
</feature>
<comment type="caution">
    <text evidence="3">The sequence shown here is derived from an EMBL/GenBank/DDBJ whole genome shotgun (WGS) entry which is preliminary data.</text>
</comment>
<gene>
    <name evidence="3" type="ORF">HRG_04893</name>
</gene>
<reference evidence="3" key="1">
    <citation type="submission" date="2021-09" db="EMBL/GenBank/DDBJ databases">
        <title>A high-quality genome of the endoparasitic fungus Hirsutella rhossiliensis with a comparison of Hirsutella genomes reveals transposable elements contributing to genome size variation.</title>
        <authorList>
            <person name="Lin R."/>
            <person name="Jiao Y."/>
            <person name="Sun X."/>
            <person name="Ling J."/>
            <person name="Xie B."/>
            <person name="Cheng X."/>
        </authorList>
    </citation>
    <scope>NUCLEOTIDE SEQUENCE</scope>
    <source>
        <strain evidence="3">HR02</strain>
    </source>
</reference>
<name>A0A9P8N053_9HYPO</name>
<dbReference type="InterPro" id="IPR036779">
    <property type="entry name" value="LysM_dom_sf"/>
</dbReference>
<dbReference type="RefSeq" id="XP_044721978.1">
    <property type="nucleotide sequence ID" value="XM_044863364.1"/>
</dbReference>
<feature type="region of interest" description="Disordered" evidence="2">
    <location>
        <begin position="481"/>
        <end position="502"/>
    </location>
</feature>
<evidence type="ECO:0000256" key="1">
    <source>
        <dbReference type="ARBA" id="ARBA00044955"/>
    </source>
</evidence>
<feature type="region of interest" description="Disordered" evidence="2">
    <location>
        <begin position="387"/>
        <end position="451"/>
    </location>
</feature>
<dbReference type="InterPro" id="IPR045030">
    <property type="entry name" value="LYSM1-4"/>
</dbReference>
<feature type="compositionally biased region" description="Basic and acidic residues" evidence="2">
    <location>
        <begin position="75"/>
        <end position="84"/>
    </location>
</feature>
<organism evidence="3 4">
    <name type="scientific">Hirsutella rhossiliensis</name>
    <dbReference type="NCBI Taxonomy" id="111463"/>
    <lineage>
        <taxon>Eukaryota</taxon>
        <taxon>Fungi</taxon>
        <taxon>Dikarya</taxon>
        <taxon>Ascomycota</taxon>
        <taxon>Pezizomycotina</taxon>
        <taxon>Sordariomycetes</taxon>
        <taxon>Hypocreomycetidae</taxon>
        <taxon>Hypocreales</taxon>
        <taxon>Ophiocordycipitaceae</taxon>
        <taxon>Hirsutella</taxon>
    </lineage>
</organism>
<dbReference type="PANTHER" id="PTHR20932:SF8">
    <property type="entry name" value="LD22649P"/>
    <property type="match status" value="1"/>
</dbReference>
<dbReference type="Gene3D" id="3.10.350.10">
    <property type="entry name" value="LysM domain"/>
    <property type="match status" value="1"/>
</dbReference>
<comment type="similarity">
    <text evidence="1">Belongs to the secreted LysM effector family.</text>
</comment>
<dbReference type="Proteomes" id="UP000824596">
    <property type="component" value="Unassembled WGS sequence"/>
</dbReference>
<evidence type="ECO:0000313" key="3">
    <source>
        <dbReference type="EMBL" id="KAH0964465.1"/>
    </source>
</evidence>
<dbReference type="PANTHER" id="PTHR20932">
    <property type="entry name" value="LYSM AND PUTATIVE PEPTIDOGLYCAN-BINDING DOMAIN-CONTAINING PROTEIN"/>
    <property type="match status" value="1"/>
</dbReference>
<keyword evidence="4" id="KW-1185">Reference proteome</keyword>
<evidence type="ECO:0000313" key="4">
    <source>
        <dbReference type="Proteomes" id="UP000824596"/>
    </source>
</evidence>
<dbReference type="EMBL" id="JAIZPD010000004">
    <property type="protein sequence ID" value="KAH0964465.1"/>
    <property type="molecule type" value="Genomic_DNA"/>
</dbReference>
<proteinExistence type="inferred from homology"/>
<dbReference type="AlphaFoldDB" id="A0A9P8N053"/>
<protein>
    <submittedName>
        <fullName evidence="3">LysM domain-containing protein</fullName>
    </submittedName>
</protein>
<feature type="region of interest" description="Disordered" evidence="2">
    <location>
        <begin position="112"/>
        <end position="163"/>
    </location>
</feature>